<reference evidence="1 2" key="1">
    <citation type="submission" date="2020-03" db="EMBL/GenBank/DDBJ databases">
        <title>Genomic Encyclopedia of Type Strains, Phase IV (KMG-IV): sequencing the most valuable type-strain genomes for metagenomic binning, comparative biology and taxonomic classification.</title>
        <authorList>
            <person name="Goeker M."/>
        </authorList>
    </citation>
    <scope>NUCLEOTIDE SEQUENCE [LARGE SCALE GENOMIC DNA]</scope>
    <source>
        <strain evidence="1 2">DSM 105096</strain>
    </source>
</reference>
<proteinExistence type="predicted"/>
<protein>
    <submittedName>
        <fullName evidence="1">Uncharacterized protein</fullName>
    </submittedName>
</protein>
<dbReference type="EMBL" id="JAATJH010000005">
    <property type="protein sequence ID" value="NJC27701.1"/>
    <property type="molecule type" value="Genomic_DNA"/>
</dbReference>
<accession>A0ABX0XEF5</accession>
<gene>
    <name evidence="1" type="ORF">GGR27_003218</name>
</gene>
<organism evidence="1 2">
    <name type="scientific">Neolewinella antarctica</name>
    <dbReference type="NCBI Taxonomy" id="442734"/>
    <lineage>
        <taxon>Bacteria</taxon>
        <taxon>Pseudomonadati</taxon>
        <taxon>Bacteroidota</taxon>
        <taxon>Saprospiria</taxon>
        <taxon>Saprospirales</taxon>
        <taxon>Lewinellaceae</taxon>
        <taxon>Neolewinella</taxon>
    </lineage>
</organism>
<dbReference type="Proteomes" id="UP000770785">
    <property type="component" value="Unassembled WGS sequence"/>
</dbReference>
<name>A0ABX0XEF5_9BACT</name>
<comment type="caution">
    <text evidence="1">The sequence shown here is derived from an EMBL/GenBank/DDBJ whole genome shotgun (WGS) entry which is preliminary data.</text>
</comment>
<evidence type="ECO:0000313" key="2">
    <source>
        <dbReference type="Proteomes" id="UP000770785"/>
    </source>
</evidence>
<dbReference type="RefSeq" id="WP_168039028.1">
    <property type="nucleotide sequence ID" value="NZ_JAATJH010000005.1"/>
</dbReference>
<evidence type="ECO:0000313" key="1">
    <source>
        <dbReference type="EMBL" id="NJC27701.1"/>
    </source>
</evidence>
<keyword evidence="2" id="KW-1185">Reference proteome</keyword>
<sequence>MKFTRYYVILVLLISIPSHIFGQQIIPSGSKTTYAFPIELAGTISPVAPSIRFKQKLGGTNCDFYTRVIENIVATDVEPDKQVTCSSLKMERDVTTLQQQLMTDQVEVLCNYRGLLASYDRSYHLLLLTIRNETNGECRPLPLLLMETATAYELVDVPPYKENNIYEILQFIDFNKLDSLAEEPHLTSINENQESALSLEKLASSRKVTSADFYDCNRLHGDNDSIALIASLTGYQDVVQTHNYADDQLLGLAYYRSHGSDLRGVARYRQPVDLLSAFMLAYTKETVTPLYQNTAQAPILDYALRKERADLSFYKQKYFTLDYTVDVPNKFGLPLTGVVFDICTDGQSVEKRALILHDSPRDGYRIFTNFDQYPGLRNKIQLLVSVKFDELKNGVVANFDGSTSRSDAVIRDEAFRPGEATFLLNRFYRLMEMSDTPEKKFAPYYESVTMIGPNEFW</sequence>